<keyword evidence="3" id="KW-0238">DNA-binding</keyword>
<dbReference type="PROSITE" id="PS50931">
    <property type="entry name" value="HTH_LYSR"/>
    <property type="match status" value="1"/>
</dbReference>
<comment type="similarity">
    <text evidence="1">Belongs to the LysR transcriptional regulatory family.</text>
</comment>
<keyword evidence="2" id="KW-0805">Transcription regulation</keyword>
<organism evidence="6 7">
    <name type="scientific">Paenibacillus mellifer</name>
    <dbReference type="NCBI Taxonomy" id="2937794"/>
    <lineage>
        <taxon>Bacteria</taxon>
        <taxon>Bacillati</taxon>
        <taxon>Bacillota</taxon>
        <taxon>Bacilli</taxon>
        <taxon>Bacillales</taxon>
        <taxon>Paenibacillaceae</taxon>
        <taxon>Paenibacillus</taxon>
    </lineage>
</organism>
<evidence type="ECO:0000313" key="6">
    <source>
        <dbReference type="EMBL" id="MCK8489774.1"/>
    </source>
</evidence>
<proteinExistence type="inferred from homology"/>
<sequence>MELLQLKYFQTVARMEHMTKAAHSLHISQPALSKTIAALEGELGTELFQRERKTIRLNEQGRMFLQQVDLALEALEDGEQRLRDTNGSASPMVTLDVRVSSHLLPGVLADFRTEYPNAQFNLLQHASPLDHRTNFDLCLSDGAVPPAGTEAVSLLEEEILVAVPADHPLAHRERVRLSELREDRFIMLPSGKSLRETTDAFCRLAGFTPRIRFESDDPATVRGLIRAGQGVAFLPAITWSGSTGPDVRLLRLEESWCKRSISLSWPKDRYLKQIAVQFRDFTIQYFARLAVSGRMDYE</sequence>
<dbReference type="FunFam" id="1.10.10.10:FF:000001">
    <property type="entry name" value="LysR family transcriptional regulator"/>
    <property type="match status" value="1"/>
</dbReference>
<dbReference type="Gene3D" id="1.10.10.10">
    <property type="entry name" value="Winged helix-like DNA-binding domain superfamily/Winged helix DNA-binding domain"/>
    <property type="match status" value="1"/>
</dbReference>
<evidence type="ECO:0000256" key="1">
    <source>
        <dbReference type="ARBA" id="ARBA00009437"/>
    </source>
</evidence>
<reference evidence="6" key="1">
    <citation type="submission" date="2022-04" db="EMBL/GenBank/DDBJ databases">
        <authorList>
            <person name="Seo M.-J."/>
        </authorList>
    </citation>
    <scope>NUCLEOTIDE SEQUENCE</scope>
    <source>
        <strain evidence="6">MBLB2552</strain>
    </source>
</reference>
<dbReference type="InterPro" id="IPR036390">
    <property type="entry name" value="WH_DNA-bd_sf"/>
</dbReference>
<dbReference type="PANTHER" id="PTHR30346">
    <property type="entry name" value="TRANSCRIPTIONAL DUAL REGULATOR HCAR-RELATED"/>
    <property type="match status" value="1"/>
</dbReference>
<feature type="domain" description="HTH lysR-type" evidence="5">
    <location>
        <begin position="1"/>
        <end position="58"/>
    </location>
</feature>
<dbReference type="InterPro" id="IPR036388">
    <property type="entry name" value="WH-like_DNA-bd_sf"/>
</dbReference>
<dbReference type="RefSeq" id="WP_248553759.1">
    <property type="nucleotide sequence ID" value="NZ_JALPRK010000029.1"/>
</dbReference>
<dbReference type="Proteomes" id="UP001139534">
    <property type="component" value="Unassembled WGS sequence"/>
</dbReference>
<keyword evidence="7" id="KW-1185">Reference proteome</keyword>
<protein>
    <submittedName>
        <fullName evidence="6">LysR family transcriptional regulator</fullName>
    </submittedName>
</protein>
<evidence type="ECO:0000256" key="4">
    <source>
        <dbReference type="ARBA" id="ARBA00023163"/>
    </source>
</evidence>
<dbReference type="EMBL" id="JALPRK010000029">
    <property type="protein sequence ID" value="MCK8489774.1"/>
    <property type="molecule type" value="Genomic_DNA"/>
</dbReference>
<dbReference type="PANTHER" id="PTHR30346:SF28">
    <property type="entry name" value="HTH-TYPE TRANSCRIPTIONAL REGULATOR CYNR"/>
    <property type="match status" value="1"/>
</dbReference>
<dbReference type="Gene3D" id="3.40.190.290">
    <property type="match status" value="1"/>
</dbReference>
<dbReference type="InterPro" id="IPR005119">
    <property type="entry name" value="LysR_subst-bd"/>
</dbReference>
<evidence type="ECO:0000259" key="5">
    <source>
        <dbReference type="PROSITE" id="PS50931"/>
    </source>
</evidence>
<dbReference type="Pfam" id="PF00126">
    <property type="entry name" value="HTH_1"/>
    <property type="match status" value="1"/>
</dbReference>
<dbReference type="PRINTS" id="PR00039">
    <property type="entry name" value="HTHLYSR"/>
</dbReference>
<gene>
    <name evidence="6" type="ORF">M0651_21625</name>
</gene>
<keyword evidence="4" id="KW-0804">Transcription</keyword>
<name>A0A9X1Y2L2_9BACL</name>
<evidence type="ECO:0000313" key="7">
    <source>
        <dbReference type="Proteomes" id="UP001139534"/>
    </source>
</evidence>
<dbReference type="InterPro" id="IPR000847">
    <property type="entry name" value="LysR_HTH_N"/>
</dbReference>
<dbReference type="GO" id="GO:0032993">
    <property type="term" value="C:protein-DNA complex"/>
    <property type="evidence" value="ECO:0007669"/>
    <property type="project" value="TreeGrafter"/>
</dbReference>
<accession>A0A9X1Y2L2</accession>
<evidence type="ECO:0000256" key="3">
    <source>
        <dbReference type="ARBA" id="ARBA00023125"/>
    </source>
</evidence>
<dbReference type="Pfam" id="PF03466">
    <property type="entry name" value="LysR_substrate"/>
    <property type="match status" value="1"/>
</dbReference>
<evidence type="ECO:0000256" key="2">
    <source>
        <dbReference type="ARBA" id="ARBA00023015"/>
    </source>
</evidence>
<comment type="caution">
    <text evidence="6">The sequence shown here is derived from an EMBL/GenBank/DDBJ whole genome shotgun (WGS) entry which is preliminary data.</text>
</comment>
<dbReference type="GO" id="GO:0003677">
    <property type="term" value="F:DNA binding"/>
    <property type="evidence" value="ECO:0007669"/>
    <property type="project" value="UniProtKB-KW"/>
</dbReference>
<dbReference type="GO" id="GO:0003700">
    <property type="term" value="F:DNA-binding transcription factor activity"/>
    <property type="evidence" value="ECO:0007669"/>
    <property type="project" value="InterPro"/>
</dbReference>
<dbReference type="AlphaFoldDB" id="A0A9X1Y2L2"/>
<dbReference type="SUPFAM" id="SSF46785">
    <property type="entry name" value="Winged helix' DNA-binding domain"/>
    <property type="match status" value="1"/>
</dbReference>
<dbReference type="SUPFAM" id="SSF53850">
    <property type="entry name" value="Periplasmic binding protein-like II"/>
    <property type="match status" value="1"/>
</dbReference>